<dbReference type="Proteomes" id="UP000755667">
    <property type="component" value="Unassembled WGS sequence"/>
</dbReference>
<evidence type="ECO:0000313" key="1">
    <source>
        <dbReference type="EMBL" id="MBM2413642.1"/>
    </source>
</evidence>
<dbReference type="EMBL" id="JAFBXF010000010">
    <property type="protein sequence ID" value="MBM2418311.1"/>
    <property type="molecule type" value="Genomic_DNA"/>
</dbReference>
<evidence type="ECO:0000313" key="4">
    <source>
        <dbReference type="Proteomes" id="UP000809440"/>
    </source>
</evidence>
<dbReference type="RefSeq" id="WP_138487925.1">
    <property type="nucleotide sequence ID" value="NZ_JAFBWU010000010.1"/>
</dbReference>
<reference evidence="1 4" key="1">
    <citation type="submission" date="2021-01" db="EMBL/GenBank/DDBJ databases">
        <title>Diatom-associated Roseobacters Show Island Model of Population Structure.</title>
        <authorList>
            <person name="Qu L."/>
            <person name="Feng X."/>
            <person name="Chen Y."/>
            <person name="Li L."/>
            <person name="Wang X."/>
            <person name="Hu Z."/>
            <person name="Wang H."/>
            <person name="Luo H."/>
        </authorList>
    </citation>
    <scope>NUCLEOTIDE SEQUENCE</scope>
    <source>
        <strain evidence="2 4">CC28-63</strain>
        <strain evidence="1">CC28-69</strain>
    </source>
</reference>
<dbReference type="EMBL" id="JAFBXE010000010">
    <property type="protein sequence ID" value="MBM2413642.1"/>
    <property type="molecule type" value="Genomic_DNA"/>
</dbReference>
<keyword evidence="4" id="KW-1185">Reference proteome</keyword>
<organism evidence="1 3">
    <name type="scientific">Marivita cryptomonadis</name>
    <dbReference type="NCBI Taxonomy" id="505252"/>
    <lineage>
        <taxon>Bacteria</taxon>
        <taxon>Pseudomonadati</taxon>
        <taxon>Pseudomonadota</taxon>
        <taxon>Alphaproteobacteria</taxon>
        <taxon>Rhodobacterales</taxon>
        <taxon>Roseobacteraceae</taxon>
        <taxon>Marivita</taxon>
    </lineage>
</organism>
<sequence>MLTQHQRAEKAQQMRTAALATETLNALPPDVVISTFEAHIVGRSDINPSAIEAMSDRVRRLAWARERGEI</sequence>
<dbReference type="Proteomes" id="UP000809440">
    <property type="component" value="Unassembled WGS sequence"/>
</dbReference>
<proteinExistence type="predicted"/>
<evidence type="ECO:0000313" key="3">
    <source>
        <dbReference type="Proteomes" id="UP000755667"/>
    </source>
</evidence>
<accession>A0A9Q2NX25</accession>
<gene>
    <name evidence="1" type="ORF">JQX41_15100</name>
    <name evidence="2" type="ORF">JQX48_15110</name>
</gene>
<protein>
    <submittedName>
        <fullName evidence="1">Uncharacterized protein</fullName>
    </submittedName>
</protein>
<name>A0A9Q2NX25_9RHOB</name>
<comment type="caution">
    <text evidence="1">The sequence shown here is derived from an EMBL/GenBank/DDBJ whole genome shotgun (WGS) entry which is preliminary data.</text>
</comment>
<dbReference type="AlphaFoldDB" id="A0A9Q2NX25"/>
<evidence type="ECO:0000313" key="2">
    <source>
        <dbReference type="EMBL" id="MBM2418311.1"/>
    </source>
</evidence>